<keyword evidence="2" id="KW-1185">Reference proteome</keyword>
<gene>
    <name evidence="1" type="ORF">ACFSYJ_03290</name>
</gene>
<name>A0ABW5G8J3_9PSEU</name>
<dbReference type="EMBL" id="JBHUKU010000002">
    <property type="protein sequence ID" value="MFD2457604.1"/>
    <property type="molecule type" value="Genomic_DNA"/>
</dbReference>
<comment type="caution">
    <text evidence="1">The sequence shown here is derived from an EMBL/GenBank/DDBJ whole genome shotgun (WGS) entry which is preliminary data.</text>
</comment>
<evidence type="ECO:0000313" key="1">
    <source>
        <dbReference type="EMBL" id="MFD2457604.1"/>
    </source>
</evidence>
<proteinExistence type="predicted"/>
<accession>A0ABW5G8J3</accession>
<dbReference type="RefSeq" id="WP_345389073.1">
    <property type="nucleotide sequence ID" value="NZ_BAABHG010000003.1"/>
</dbReference>
<dbReference type="Proteomes" id="UP001597419">
    <property type="component" value="Unassembled WGS sequence"/>
</dbReference>
<evidence type="ECO:0000313" key="2">
    <source>
        <dbReference type="Proteomes" id="UP001597419"/>
    </source>
</evidence>
<protein>
    <submittedName>
        <fullName evidence="1">Uncharacterized protein</fullName>
    </submittedName>
</protein>
<sequence length="259" mass="29696">MNIDSEKLYPEGSLLMLSIYPAAHENDEHVFRELYRVVREHVESSAKYVDVIPREHDYDLVYEHSDLMARMEFDGSRDHELPFREDTEYRVVKAYVGTERLGPVIITYEPADGAERHPVTAYLADDVLGIPDELWSEEDRRAAAELHDWAHAVFSAACTRTVPRYAQLASETSLPLPHEILAGQRLDGTVYLSKELIDENLSFTDSLRVEYGAKAVEELSHGFIFDDWLPFRETGITRENYRGYAEKIREVAATGLSDR</sequence>
<organism evidence="1 2">
    <name type="scientific">Amycolatopsis samaneae</name>
    <dbReference type="NCBI Taxonomy" id="664691"/>
    <lineage>
        <taxon>Bacteria</taxon>
        <taxon>Bacillati</taxon>
        <taxon>Actinomycetota</taxon>
        <taxon>Actinomycetes</taxon>
        <taxon>Pseudonocardiales</taxon>
        <taxon>Pseudonocardiaceae</taxon>
        <taxon>Amycolatopsis</taxon>
    </lineage>
</organism>
<reference evidence="2" key="1">
    <citation type="journal article" date="2019" name="Int. J. Syst. Evol. Microbiol.">
        <title>The Global Catalogue of Microorganisms (GCM) 10K type strain sequencing project: providing services to taxonomists for standard genome sequencing and annotation.</title>
        <authorList>
            <consortium name="The Broad Institute Genomics Platform"/>
            <consortium name="The Broad Institute Genome Sequencing Center for Infectious Disease"/>
            <person name="Wu L."/>
            <person name="Ma J."/>
        </authorList>
    </citation>
    <scope>NUCLEOTIDE SEQUENCE [LARGE SCALE GENOMIC DNA]</scope>
    <source>
        <strain evidence="2">CGMCC 4.7643</strain>
    </source>
</reference>